<organism evidence="1 2">
    <name type="scientific">Helicobacter pylori SouthAfrica50</name>
    <dbReference type="NCBI Taxonomy" id="1352357"/>
    <lineage>
        <taxon>Bacteria</taxon>
        <taxon>Pseudomonadati</taxon>
        <taxon>Campylobacterota</taxon>
        <taxon>Epsilonproteobacteria</taxon>
        <taxon>Campylobacterales</taxon>
        <taxon>Helicobacteraceae</taxon>
        <taxon>Helicobacter</taxon>
    </lineage>
</organism>
<reference evidence="1 2" key="1">
    <citation type="journal article" date="2013" name="Genome Announc.">
        <title>Genome Sequences of Three hpAfrica2 Strains of Helicobacter pylori.</title>
        <authorList>
            <person name="Duncan S.S."/>
            <person name="Bertoli M.T."/>
            <person name="Kersulyte D."/>
            <person name="Valk P.L."/>
            <person name="Tamma S."/>
            <person name="Segal I."/>
            <person name="McClain M.S."/>
            <person name="Cover T.L."/>
            <person name="Berg D.E."/>
        </authorList>
    </citation>
    <scope>NUCLEOTIDE SEQUENCE [LARGE SCALE GENOMIC DNA]</scope>
    <source>
        <strain evidence="1 2">SouthAfrica50</strain>
    </source>
</reference>
<gene>
    <name evidence="1" type="ORF">HPSA50_1788</name>
</gene>
<sequence length="51" mass="5987">MGNISLKSPSVFSGWAFHDIPTHFVWKRVKYFNGILVTKSKNAQRYFLKIK</sequence>
<dbReference type="AlphaFoldDB" id="T2SA12"/>
<comment type="caution">
    <text evidence="1">The sequence shown here is derived from an EMBL/GenBank/DDBJ whole genome shotgun (WGS) entry which is preliminary data.</text>
</comment>
<dbReference type="EMBL" id="AVNI01000002">
    <property type="protein sequence ID" value="EQD89462.1"/>
    <property type="molecule type" value="Genomic_DNA"/>
</dbReference>
<dbReference type="Proteomes" id="UP000015816">
    <property type="component" value="Unassembled WGS sequence"/>
</dbReference>
<dbReference type="PATRIC" id="fig|1352357.3.peg.1751"/>
<name>T2SA12_HELPX</name>
<protein>
    <submittedName>
        <fullName evidence="1">Uncharacterized protein</fullName>
    </submittedName>
</protein>
<accession>T2SA12</accession>
<proteinExistence type="predicted"/>
<evidence type="ECO:0000313" key="2">
    <source>
        <dbReference type="Proteomes" id="UP000015816"/>
    </source>
</evidence>
<evidence type="ECO:0000313" key="1">
    <source>
        <dbReference type="EMBL" id="EQD89462.1"/>
    </source>
</evidence>